<protein>
    <recommendedName>
        <fullName evidence="1">Reverse transcriptase Ty1/copia-type domain-containing protein</fullName>
    </recommendedName>
</protein>
<feature type="domain" description="Reverse transcriptase Ty1/copia-type" evidence="1">
    <location>
        <begin position="11"/>
        <end position="116"/>
    </location>
</feature>
<dbReference type="SUPFAM" id="SSF56672">
    <property type="entry name" value="DNA/RNA polymerases"/>
    <property type="match status" value="1"/>
</dbReference>
<dbReference type="AlphaFoldDB" id="A0AAV5KTD7"/>
<proteinExistence type="predicted"/>
<comment type="caution">
    <text evidence="2">The sequence shown here is derived from an EMBL/GenBank/DDBJ whole genome shotgun (WGS) entry which is preliminary data.</text>
</comment>
<dbReference type="InterPro" id="IPR013103">
    <property type="entry name" value="RVT_2"/>
</dbReference>
<evidence type="ECO:0000259" key="1">
    <source>
        <dbReference type="Pfam" id="PF07727"/>
    </source>
</evidence>
<organism evidence="2 3">
    <name type="scientific">Rubroshorea leprosula</name>
    <dbReference type="NCBI Taxonomy" id="152421"/>
    <lineage>
        <taxon>Eukaryota</taxon>
        <taxon>Viridiplantae</taxon>
        <taxon>Streptophyta</taxon>
        <taxon>Embryophyta</taxon>
        <taxon>Tracheophyta</taxon>
        <taxon>Spermatophyta</taxon>
        <taxon>Magnoliopsida</taxon>
        <taxon>eudicotyledons</taxon>
        <taxon>Gunneridae</taxon>
        <taxon>Pentapetalae</taxon>
        <taxon>rosids</taxon>
        <taxon>malvids</taxon>
        <taxon>Malvales</taxon>
        <taxon>Dipterocarpaceae</taxon>
        <taxon>Rubroshorea</taxon>
    </lineage>
</organism>
<evidence type="ECO:0000313" key="3">
    <source>
        <dbReference type="Proteomes" id="UP001054252"/>
    </source>
</evidence>
<dbReference type="Proteomes" id="UP001054252">
    <property type="component" value="Unassembled WGS sequence"/>
</dbReference>
<gene>
    <name evidence="2" type="ORF">SLEP1_g37005</name>
</gene>
<name>A0AAV5KTD7_9ROSI</name>
<reference evidence="2 3" key="1">
    <citation type="journal article" date="2021" name="Commun. Biol.">
        <title>The genome of Shorea leprosula (Dipterocarpaceae) highlights the ecological relevance of drought in aseasonal tropical rainforests.</title>
        <authorList>
            <person name="Ng K.K.S."/>
            <person name="Kobayashi M.J."/>
            <person name="Fawcett J.A."/>
            <person name="Hatakeyama M."/>
            <person name="Paape T."/>
            <person name="Ng C.H."/>
            <person name="Ang C.C."/>
            <person name="Tnah L.H."/>
            <person name="Lee C.T."/>
            <person name="Nishiyama T."/>
            <person name="Sese J."/>
            <person name="O'Brien M.J."/>
            <person name="Copetti D."/>
            <person name="Mohd Noor M.I."/>
            <person name="Ong R.C."/>
            <person name="Putra M."/>
            <person name="Sireger I.Z."/>
            <person name="Indrioko S."/>
            <person name="Kosugi Y."/>
            <person name="Izuno A."/>
            <person name="Isagi Y."/>
            <person name="Lee S.L."/>
            <person name="Shimizu K.K."/>
        </authorList>
    </citation>
    <scope>NUCLEOTIDE SEQUENCE [LARGE SCALE GENOMIC DNA]</scope>
    <source>
        <strain evidence="2">214</strain>
    </source>
</reference>
<dbReference type="PANTHER" id="PTHR11439">
    <property type="entry name" value="GAG-POL-RELATED RETROTRANSPOSON"/>
    <property type="match status" value="1"/>
</dbReference>
<dbReference type="InterPro" id="IPR043502">
    <property type="entry name" value="DNA/RNA_pol_sf"/>
</dbReference>
<evidence type="ECO:0000313" key="2">
    <source>
        <dbReference type="EMBL" id="GKV27885.1"/>
    </source>
</evidence>
<accession>A0AAV5KTD7</accession>
<dbReference type="Pfam" id="PF07727">
    <property type="entry name" value="RVT_2"/>
    <property type="match status" value="1"/>
</dbReference>
<sequence length="282" mass="31981">MQEELDTLQKNETWKLVPPPLSSTNIVGFRWVFKTKLHPDGSIERFKACLEAKGFSQIPRVDFNETFSPVLKPTTLRLVIALATNLNWPLRQLDVKNAFLHGKLKETVYMTQLPGTVLLQLYVDDIVLTASSKLLLQSIINHLSREFALKDLGQLSYFLGMEVTSFDGGTQHYELPFYSYKTLSLTRFYDADWAACVTTRRSTTGYYIFLGANCMSWSSKKQPTVARSTAEAKYHALAFATAKIVWITYILRDIGISLPSPPQLFSNNISALHMFINPVFHA</sequence>
<dbReference type="PANTHER" id="PTHR11439:SF455">
    <property type="entry name" value="RLK (RECEPTOR-LIKE PROTEIN KINASE) 8, PUTATIVE-RELATED"/>
    <property type="match status" value="1"/>
</dbReference>
<dbReference type="CDD" id="cd09272">
    <property type="entry name" value="RNase_HI_RT_Ty1"/>
    <property type="match status" value="1"/>
</dbReference>
<dbReference type="EMBL" id="BPVZ01000077">
    <property type="protein sequence ID" value="GKV27885.1"/>
    <property type="molecule type" value="Genomic_DNA"/>
</dbReference>
<keyword evidence="3" id="KW-1185">Reference proteome</keyword>